<proteinExistence type="predicted"/>
<dbReference type="RefSeq" id="WP_135703464.1">
    <property type="nucleotide sequence ID" value="NZ_CP038634.1"/>
</dbReference>
<dbReference type="OrthoDB" id="9810154at2"/>
<dbReference type="CDD" id="cd07067">
    <property type="entry name" value="HP_PGM_like"/>
    <property type="match status" value="1"/>
</dbReference>
<dbReference type="EMBL" id="CP038634">
    <property type="protein sequence ID" value="QBY50906.1"/>
    <property type="molecule type" value="Genomic_DNA"/>
</dbReference>
<evidence type="ECO:0000313" key="4">
    <source>
        <dbReference type="Proteomes" id="UP000295294"/>
    </source>
</evidence>
<feature type="binding site" evidence="1">
    <location>
        <position position="58"/>
    </location>
    <ligand>
        <name>substrate</name>
    </ligand>
</feature>
<evidence type="ECO:0000256" key="1">
    <source>
        <dbReference type="PIRSR" id="PIRSR613078-2"/>
    </source>
</evidence>
<dbReference type="Gene3D" id="3.40.50.1240">
    <property type="entry name" value="Phosphoglycerate mutase-like"/>
    <property type="match status" value="1"/>
</dbReference>
<dbReference type="SUPFAM" id="SSF53254">
    <property type="entry name" value="Phosphoglycerate mutase-like"/>
    <property type="match status" value="1"/>
</dbReference>
<dbReference type="AlphaFoldDB" id="A0A4P7L5R0"/>
<feature type="compositionally biased region" description="Basic and acidic residues" evidence="2">
    <location>
        <begin position="12"/>
        <end position="38"/>
    </location>
</feature>
<evidence type="ECO:0000313" key="3">
    <source>
        <dbReference type="EMBL" id="QBY50906.1"/>
    </source>
</evidence>
<evidence type="ECO:0000256" key="2">
    <source>
        <dbReference type="SAM" id="MobiDB-lite"/>
    </source>
</evidence>
<gene>
    <name evidence="3" type="ORF">E0W60_07005</name>
</gene>
<dbReference type="Pfam" id="PF00300">
    <property type="entry name" value="His_Phos_1"/>
    <property type="match status" value="1"/>
</dbReference>
<dbReference type="InterPro" id="IPR029033">
    <property type="entry name" value="His_PPase_superfam"/>
</dbReference>
<reference evidence="3 4" key="1">
    <citation type="submission" date="2019-03" db="EMBL/GenBank/DDBJ databases">
        <title>Efficiently degradation of phenoxyalkanoic acid herbicides by Cupriavidus oxalaticus strain X32.</title>
        <authorList>
            <person name="Sheng X."/>
        </authorList>
    </citation>
    <scope>NUCLEOTIDE SEQUENCE [LARGE SCALE GENOMIC DNA]</scope>
    <source>
        <strain evidence="3 4">X32</strain>
    </source>
</reference>
<accession>A0A4P7L5R0</accession>
<dbReference type="KEGG" id="cox:E0W60_07005"/>
<dbReference type="Proteomes" id="UP000295294">
    <property type="component" value="Chromosome 1"/>
</dbReference>
<protein>
    <submittedName>
        <fullName evidence="3">Histidine phosphatase family protein</fullName>
    </submittedName>
</protein>
<feature type="region of interest" description="Disordered" evidence="2">
    <location>
        <begin position="9"/>
        <end position="38"/>
    </location>
</feature>
<name>A0A4P7L5R0_9BURK</name>
<dbReference type="InterPro" id="IPR013078">
    <property type="entry name" value="His_Pase_superF_clade-1"/>
</dbReference>
<sequence>MKTLFLVRHAKSSRDDPSLPDRERPLDDRGLRDAPEMGKRLAERKVKPDLLVSSPAVRALTTAHLIADELGIARKDIEIEDRLYASSADDLLAVVRALDKKLGSVMLFGHNPEFTDFAQRLSDEISDMPTCAVAKFRFDTKAWTDVGEITPSKVSLDSPRKS</sequence>
<dbReference type="PANTHER" id="PTHR47623">
    <property type="entry name" value="OS09G0287300 PROTEIN"/>
    <property type="match status" value="1"/>
</dbReference>
<dbReference type="PANTHER" id="PTHR47623:SF1">
    <property type="entry name" value="OS09G0287300 PROTEIN"/>
    <property type="match status" value="1"/>
</dbReference>
<organism evidence="3 4">
    <name type="scientific">Cupriavidus oxalaticus</name>
    <dbReference type="NCBI Taxonomy" id="96344"/>
    <lineage>
        <taxon>Bacteria</taxon>
        <taxon>Pseudomonadati</taxon>
        <taxon>Pseudomonadota</taxon>
        <taxon>Betaproteobacteria</taxon>
        <taxon>Burkholderiales</taxon>
        <taxon>Burkholderiaceae</taxon>
        <taxon>Cupriavidus</taxon>
    </lineage>
</organism>